<keyword evidence="2" id="KW-1185">Reference proteome</keyword>
<organism evidence="1 2">
    <name type="scientific">Gordonia soli NBRC 108243</name>
    <dbReference type="NCBI Taxonomy" id="1223545"/>
    <lineage>
        <taxon>Bacteria</taxon>
        <taxon>Bacillati</taxon>
        <taxon>Actinomycetota</taxon>
        <taxon>Actinomycetes</taxon>
        <taxon>Mycobacteriales</taxon>
        <taxon>Gordoniaceae</taxon>
        <taxon>Gordonia</taxon>
    </lineage>
</organism>
<reference evidence="1 2" key="1">
    <citation type="submission" date="2013-01" db="EMBL/GenBank/DDBJ databases">
        <title>Whole genome shotgun sequence of Gordonia soli NBRC 108243.</title>
        <authorList>
            <person name="Isaki-Nakamura S."/>
            <person name="Hosoyama A."/>
            <person name="Tsuchikane K."/>
            <person name="Ando Y."/>
            <person name="Baba S."/>
            <person name="Ohji S."/>
            <person name="Hamada M."/>
            <person name="Tamura T."/>
            <person name="Yamazoe A."/>
            <person name="Yamazaki S."/>
            <person name="Fujita N."/>
        </authorList>
    </citation>
    <scope>NUCLEOTIDE SEQUENCE [LARGE SCALE GENOMIC DNA]</scope>
    <source>
        <strain evidence="1 2">NBRC 108243</strain>
    </source>
</reference>
<dbReference type="EMBL" id="BANX01000002">
    <property type="protein sequence ID" value="GAC66507.1"/>
    <property type="molecule type" value="Genomic_DNA"/>
</dbReference>
<accession>M0QGH9</accession>
<comment type="caution">
    <text evidence="1">The sequence shown here is derived from an EMBL/GenBank/DDBJ whole genome shotgun (WGS) entry which is preliminary data.</text>
</comment>
<name>M0QGH9_9ACTN</name>
<dbReference type="Proteomes" id="UP000011666">
    <property type="component" value="Unassembled WGS sequence"/>
</dbReference>
<sequence>MSRSLALLKATIVYRQPDEGAAATDPAVDTRRATTARMATAMTEKNPRFLRFTDAVSTTARPVYRRCAVRDCVGLCPRGRRVDAGEPTPA</sequence>
<proteinExistence type="predicted"/>
<evidence type="ECO:0000313" key="1">
    <source>
        <dbReference type="EMBL" id="GAC66507.1"/>
    </source>
</evidence>
<protein>
    <submittedName>
        <fullName evidence="1">Uncharacterized protein</fullName>
    </submittedName>
</protein>
<evidence type="ECO:0000313" key="2">
    <source>
        <dbReference type="Proteomes" id="UP000011666"/>
    </source>
</evidence>
<gene>
    <name evidence="1" type="ORF">GS4_02_02180</name>
</gene>
<dbReference type="AlphaFoldDB" id="M0QGH9"/>